<dbReference type="PANTHER" id="PTHR19959:SF119">
    <property type="entry name" value="FUNGAL LIPASE-LIKE DOMAIN-CONTAINING PROTEIN"/>
    <property type="match status" value="1"/>
</dbReference>
<organism evidence="3 4">
    <name type="scientific">Streptomyces tanashiensis</name>
    <dbReference type="NCBI Taxonomy" id="67367"/>
    <lineage>
        <taxon>Bacteria</taxon>
        <taxon>Bacillati</taxon>
        <taxon>Actinomycetota</taxon>
        <taxon>Actinomycetes</taxon>
        <taxon>Kitasatosporales</taxon>
        <taxon>Streptomycetaceae</taxon>
        <taxon>Streptomyces</taxon>
    </lineage>
</organism>
<dbReference type="Gene3D" id="1.25.40.10">
    <property type="entry name" value="Tetratricopeptide repeat domain"/>
    <property type="match status" value="2"/>
</dbReference>
<dbReference type="Proteomes" id="UP001164506">
    <property type="component" value="Chromosome"/>
</dbReference>
<feature type="region of interest" description="Disordered" evidence="1">
    <location>
        <begin position="706"/>
        <end position="732"/>
    </location>
</feature>
<name>A0ABY6R8H2_9ACTN</name>
<sequence length="1153" mass="123495">MYPPDEANSHAEAGESAWNRFERTRSPAELNSAISSFRAAVAALPADDPGRVPHLYRLLSALHLRFTETRDATDLEPAIAAGREATSMARRDTVCLSALAALLLERFKVAERKADLDEAIEVARTAARLPPSHPSDGTAALANLGSALSARFKHLGSVEDLEESIDLARTAVVLSRPGPSRKHALHNLVQGLRQLVMETGRPEALEEAVAVARRAVNARPREGSDQAVSLNGLGDALADRCELTHTPQGLDEALVCSLTAFDMTPTDHPKRQTYLVSLVVQLALKARYSGNPAHLDEAVRLARASAESAPSHTEAPAELILVGALVKRYQATGTVADLDEAIVLTRAGLARTQDDQPGPAHFSGVLSELLFLRHRQAGAVADLDEAIRHERVQLRNPALDRRRRASVLNALGLLLWARSRRTRDRDDIEASIAFCREAVATGVHRSDRAMHLSNLGNVLMARFEHAGRLEDLDEGIDLTRRAVAASTGRKTDDLARYLANLTHALTQRHKRTGRREDVEEAVSAGRRSVSLISGSHPERARFLANLGDALRARHASTGNPDDRSAATAANVEASAVDTAPVWQRLGSARAAAADLVAASDVLRATDLLQNAVRLLPEVSPRRLARSDQEYALGGLSGLAGEAASLVLADPRLPAADRPRRALSLLEAGRGVLISQALDGRDDLSALRRRHPDLAARFVELRDLLDQPWEAGPSPGGGEPGTPTVAQQPGGSRERHELAAEFAATQATIRALDGFGSFGLPPGADQLLGAAQAGPVVVLNVSAYGSHALLVTRNGVTALPLPQADADGVATKASAFLAARQSILMGDAAAEERGGARMLSVLEWLWDAIAAPVLEALGHRSSPSADTEPWPRVWWVPCGLLSLLPIHAAGHHTTAAREPCPRTVIDRVVSSYTPSLRTLIHTRQTMSPAQRGPTLPALAVAMPTTPGLPSLGRLPYVAEEVGVLRSHLPELTVLADQEAALDAVAEPTKASVLARLAHHPIAHFSCHGATDPHQPSLSRLLLRDHEDDPLTAASLAPVALDRAQLAYLSACNTAATRPVHLLDESIHLASAFQIAGFRHVISTLWEIDDQLSVRIADDFYARLRTPEDDLDVSRAAQALHRATLHARSGDGTTDEPADALLNPFLWASYVHIGI</sequence>
<dbReference type="RefSeq" id="WP_267260384.1">
    <property type="nucleotide sequence ID" value="NZ_CP084204.1"/>
</dbReference>
<dbReference type="PANTHER" id="PTHR19959">
    <property type="entry name" value="KINESIN LIGHT CHAIN"/>
    <property type="match status" value="1"/>
</dbReference>
<evidence type="ECO:0000259" key="2">
    <source>
        <dbReference type="Pfam" id="PF12770"/>
    </source>
</evidence>
<evidence type="ECO:0000313" key="3">
    <source>
        <dbReference type="EMBL" id="UZX26327.1"/>
    </source>
</evidence>
<evidence type="ECO:0000256" key="1">
    <source>
        <dbReference type="SAM" id="MobiDB-lite"/>
    </source>
</evidence>
<accession>A0ABY6R8H2</accession>
<proteinExistence type="predicted"/>
<evidence type="ECO:0000313" key="4">
    <source>
        <dbReference type="Proteomes" id="UP001164506"/>
    </source>
</evidence>
<keyword evidence="4" id="KW-1185">Reference proteome</keyword>
<protein>
    <submittedName>
        <fullName evidence="3">CHAT domain-containing protein</fullName>
    </submittedName>
</protein>
<dbReference type="Pfam" id="PF13374">
    <property type="entry name" value="TPR_10"/>
    <property type="match status" value="1"/>
</dbReference>
<dbReference type="InterPro" id="IPR011990">
    <property type="entry name" value="TPR-like_helical_dom_sf"/>
</dbReference>
<dbReference type="GeneID" id="95605627"/>
<dbReference type="Pfam" id="PF12770">
    <property type="entry name" value="CHAT"/>
    <property type="match status" value="1"/>
</dbReference>
<dbReference type="EMBL" id="CP084204">
    <property type="protein sequence ID" value="UZX26327.1"/>
    <property type="molecule type" value="Genomic_DNA"/>
</dbReference>
<dbReference type="InterPro" id="IPR024983">
    <property type="entry name" value="CHAT_dom"/>
</dbReference>
<gene>
    <name evidence="3" type="ORF">LDH80_39375</name>
</gene>
<feature type="region of interest" description="Disordered" evidence="1">
    <location>
        <begin position="1"/>
        <end position="20"/>
    </location>
</feature>
<dbReference type="SUPFAM" id="SSF48452">
    <property type="entry name" value="TPR-like"/>
    <property type="match status" value="1"/>
</dbReference>
<feature type="domain" description="CHAT" evidence="2">
    <location>
        <begin position="840"/>
        <end position="1152"/>
    </location>
</feature>
<reference evidence="3" key="1">
    <citation type="submission" date="2021-09" db="EMBL/GenBank/DDBJ databases">
        <title>Complete genome sequence and metabolic characterization of Streptomyces tanashiensis DSM 731 the producer of antibacterial Kalafungin and diverse secondary metabolites.</title>
        <authorList>
            <person name="Abbasi M.N."/>
            <person name="Anwar M.N."/>
            <person name="Alam K."/>
            <person name="Shoaib M."/>
            <person name="Lin Z."/>
            <person name="Hayat M."/>
            <person name="Ali M.I."/>
            <person name="Malik H.M.T."/>
            <person name="Ahmed I."/>
            <person name="Li A."/>
            <person name="Hailong Wang H."/>
            <person name="Zhang Y."/>
        </authorList>
    </citation>
    <scope>NUCLEOTIDE SEQUENCE</scope>
    <source>
        <strain evidence="3">Kala</strain>
    </source>
</reference>